<feature type="compositionally biased region" description="Low complexity" evidence="6">
    <location>
        <begin position="64"/>
        <end position="73"/>
    </location>
</feature>
<name>A0A1U7U4E5_CARSF</name>
<keyword evidence="3 5" id="KW-0862">Zinc</keyword>
<organism evidence="9 10">
    <name type="scientific">Carlito syrichta</name>
    <name type="common">Philippine tarsier</name>
    <name type="synonym">Tarsius syrichta</name>
    <dbReference type="NCBI Taxonomy" id="1868482"/>
    <lineage>
        <taxon>Eukaryota</taxon>
        <taxon>Metazoa</taxon>
        <taxon>Chordata</taxon>
        <taxon>Craniata</taxon>
        <taxon>Vertebrata</taxon>
        <taxon>Euteleostomi</taxon>
        <taxon>Mammalia</taxon>
        <taxon>Eutheria</taxon>
        <taxon>Euarchontoglires</taxon>
        <taxon>Primates</taxon>
        <taxon>Haplorrhini</taxon>
        <taxon>Tarsiiformes</taxon>
        <taxon>Tarsiidae</taxon>
        <taxon>Carlito</taxon>
    </lineage>
</organism>
<evidence type="ECO:0000259" key="8">
    <source>
        <dbReference type="PROSITE" id="PS51303"/>
    </source>
</evidence>
<dbReference type="RefSeq" id="XP_008060776.1">
    <property type="nucleotide sequence ID" value="XM_008062585.1"/>
</dbReference>
<dbReference type="Gene3D" id="2.10.110.10">
    <property type="entry name" value="Cysteine Rich Protein"/>
    <property type="match status" value="2"/>
</dbReference>
<dbReference type="PROSITE" id="PS00478">
    <property type="entry name" value="LIM_DOMAIN_1"/>
    <property type="match status" value="1"/>
</dbReference>
<evidence type="ECO:0000259" key="7">
    <source>
        <dbReference type="PROSITE" id="PS50023"/>
    </source>
</evidence>
<dbReference type="PANTHER" id="PTHR24211">
    <property type="entry name" value="LIM DOMAIN-CONTAINING PROTEIN"/>
    <property type="match status" value="1"/>
</dbReference>
<dbReference type="InterPro" id="IPR001781">
    <property type="entry name" value="Znf_LIM"/>
</dbReference>
<dbReference type="CDD" id="cd09828">
    <property type="entry name" value="PET_OEBT"/>
    <property type="match status" value="1"/>
</dbReference>
<dbReference type="PROSITE" id="PS51303">
    <property type="entry name" value="PET"/>
    <property type="match status" value="1"/>
</dbReference>
<feature type="domain" description="PET" evidence="8">
    <location>
        <begin position="14"/>
        <end position="120"/>
    </location>
</feature>
<keyword evidence="4 5" id="KW-0440">LIM domain</keyword>
<dbReference type="CDD" id="cd09341">
    <property type="entry name" value="LIM2_Testin_like"/>
    <property type="match status" value="1"/>
</dbReference>
<dbReference type="FunFam" id="2.10.110.10:FF:000005">
    <property type="entry name" value="Testin isoform 1"/>
    <property type="match status" value="1"/>
</dbReference>
<dbReference type="CTD" id="29964"/>
<dbReference type="GeneID" id="103264881"/>
<dbReference type="KEGG" id="csyr:103264881"/>
<evidence type="ECO:0000256" key="5">
    <source>
        <dbReference type="PROSITE-ProRule" id="PRU00125"/>
    </source>
</evidence>
<dbReference type="InterPro" id="IPR010442">
    <property type="entry name" value="PET_domain"/>
</dbReference>
<evidence type="ECO:0000256" key="6">
    <source>
        <dbReference type="SAM" id="MobiDB-lite"/>
    </source>
</evidence>
<sequence length="374" mass="40317">MTMLNSGWCHGEDSPIPREPGLPANSDGDSSHLPGEDPEDTAAQGPAAPSLGPPCEDISQAPNGPGLPTLLQQLPPQDSDERYCLALGEEELAELRLFCAQRKQEALGQGVTRLVPPKLEGYTCEKCRERLKPGEYGVFAARAGERRCWHQPCFACQACGQALINLIYFYHDGRLYCGRHHAELLRPRCPACDQLIFSRRCTEAEGRHWHENHFCCQDCAGPLGGGRYALPGGSPCCPSCFESRYSDAGSSSAGALEGRTSLGETGPEPTEGRDRASLNAGACGWQTQTGLLGSSPKEESRAGDKAEAPTGHEQDRLETPHGAKEDARCATCSSSSDSEPEGFFLGQRLPRPRKTPGSFQAEDGDTSKRHCTIC</sequence>
<reference evidence="10" key="1">
    <citation type="submission" date="2025-08" db="UniProtKB">
        <authorList>
            <consortium name="RefSeq"/>
        </authorList>
    </citation>
    <scope>IDENTIFICATION</scope>
</reference>
<evidence type="ECO:0000256" key="1">
    <source>
        <dbReference type="ARBA" id="ARBA00022723"/>
    </source>
</evidence>
<dbReference type="SUPFAM" id="SSF57716">
    <property type="entry name" value="Glucocorticoid receptor-like (DNA-binding domain)"/>
    <property type="match status" value="1"/>
</dbReference>
<proteinExistence type="predicted"/>
<dbReference type="FunFam" id="2.10.110.10:FF:000093">
    <property type="entry name" value="prickle-like protein 4 isoform X3"/>
    <property type="match status" value="1"/>
</dbReference>
<evidence type="ECO:0000313" key="10">
    <source>
        <dbReference type="RefSeq" id="XP_008060776.1"/>
    </source>
</evidence>
<evidence type="ECO:0000256" key="2">
    <source>
        <dbReference type="ARBA" id="ARBA00022737"/>
    </source>
</evidence>
<dbReference type="AlphaFoldDB" id="A0A1U7U4E5"/>
<feature type="region of interest" description="Disordered" evidence="6">
    <location>
        <begin position="251"/>
        <end position="374"/>
    </location>
</feature>
<feature type="domain" description="LIM zinc-binding" evidence="7">
    <location>
        <begin position="188"/>
        <end position="247"/>
    </location>
</feature>
<keyword evidence="1 5" id="KW-0479">Metal-binding</keyword>
<feature type="compositionally biased region" description="Basic and acidic residues" evidence="6">
    <location>
        <begin position="296"/>
        <end position="328"/>
    </location>
</feature>
<keyword evidence="2" id="KW-0677">Repeat</keyword>
<gene>
    <name evidence="10" type="primary">PRICKLE4</name>
</gene>
<dbReference type="GO" id="GO:0008270">
    <property type="term" value="F:zinc ion binding"/>
    <property type="evidence" value="ECO:0007669"/>
    <property type="project" value="InterPro"/>
</dbReference>
<feature type="domain" description="LIM zinc-binding" evidence="7">
    <location>
        <begin position="122"/>
        <end position="187"/>
    </location>
</feature>
<keyword evidence="9" id="KW-1185">Reference proteome</keyword>
<accession>A0A1U7U4E5</accession>
<dbReference type="Pfam" id="PF06297">
    <property type="entry name" value="PET"/>
    <property type="match status" value="1"/>
</dbReference>
<dbReference type="SMART" id="SM00132">
    <property type="entry name" value="LIM"/>
    <property type="match status" value="2"/>
</dbReference>
<evidence type="ECO:0000256" key="3">
    <source>
        <dbReference type="ARBA" id="ARBA00022833"/>
    </source>
</evidence>
<dbReference type="Proteomes" id="UP000189704">
    <property type="component" value="Unplaced"/>
</dbReference>
<dbReference type="PROSITE" id="PS50023">
    <property type="entry name" value="LIM_DOMAIN_2"/>
    <property type="match status" value="2"/>
</dbReference>
<evidence type="ECO:0000256" key="4">
    <source>
        <dbReference type="ARBA" id="ARBA00023038"/>
    </source>
</evidence>
<feature type="region of interest" description="Disordered" evidence="6">
    <location>
        <begin position="1"/>
        <end position="73"/>
    </location>
</feature>
<dbReference type="InterPro" id="IPR047120">
    <property type="entry name" value="Pk/Esn/Tes"/>
</dbReference>
<dbReference type="OrthoDB" id="10069167at2759"/>
<evidence type="ECO:0000313" key="9">
    <source>
        <dbReference type="Proteomes" id="UP000189704"/>
    </source>
</evidence>
<dbReference type="STRING" id="1868482.ENSTSYP00000016314"/>
<protein>
    <submittedName>
        <fullName evidence="10">Prickle-like protein 4</fullName>
    </submittedName>
</protein>
<dbReference type="PANTHER" id="PTHR24211:SF35">
    <property type="entry name" value="PRICKLE-LIKE PROTEIN 4"/>
    <property type="match status" value="1"/>
</dbReference>
<dbReference type="CDD" id="cd09340">
    <property type="entry name" value="LIM1_Testin_like"/>
    <property type="match status" value="1"/>
</dbReference>
<dbReference type="Pfam" id="PF00412">
    <property type="entry name" value="LIM"/>
    <property type="match status" value="2"/>
</dbReference>